<dbReference type="PANTHER" id="PTHR34220">
    <property type="entry name" value="SENSOR HISTIDINE KINASE YPDA"/>
    <property type="match status" value="1"/>
</dbReference>
<dbReference type="SUPFAM" id="SSF55874">
    <property type="entry name" value="ATPase domain of HSP90 chaperone/DNA topoisomerase II/histidine kinase"/>
    <property type="match status" value="1"/>
</dbReference>
<dbReference type="Gene3D" id="3.30.565.10">
    <property type="entry name" value="Histidine kinase-like ATPase, C-terminal domain"/>
    <property type="match status" value="1"/>
</dbReference>
<dbReference type="PANTHER" id="PTHR34220:SF9">
    <property type="entry name" value="SIGNAL TRANSDUCTION HISTIDINE KINASE INTERNAL REGION DOMAIN-CONTAINING PROTEIN"/>
    <property type="match status" value="1"/>
</dbReference>
<dbReference type="PATRIC" id="fig|80852.17.peg.3603"/>
<evidence type="ECO:0000256" key="2">
    <source>
        <dbReference type="SAM" id="Phobius"/>
    </source>
</evidence>
<dbReference type="Pfam" id="PF02518">
    <property type="entry name" value="HATPase_c"/>
    <property type="match status" value="1"/>
</dbReference>
<reference evidence="6" key="1">
    <citation type="submission" date="2014-09" db="EMBL/GenBank/DDBJ databases">
        <authorList>
            <person name="Hjerde E."/>
        </authorList>
    </citation>
    <scope>NUCLEOTIDE SEQUENCE [LARGE SCALE GENOMIC DNA]</scope>
    <source>
        <strain evidence="6">06/09/139</strain>
    </source>
</reference>
<keyword evidence="2" id="KW-1133">Transmembrane helix</keyword>
<evidence type="ECO:0000259" key="4">
    <source>
        <dbReference type="Pfam" id="PF06580"/>
    </source>
</evidence>
<protein>
    <submittedName>
        <fullName evidence="5">Two component transcriptional regulator</fullName>
    </submittedName>
</protein>
<feature type="transmembrane region" description="Helical" evidence="2">
    <location>
        <begin position="73"/>
        <end position="92"/>
    </location>
</feature>
<dbReference type="STRING" id="80852.AWOD_II_0817"/>
<keyword evidence="2" id="KW-0812">Transmembrane</keyword>
<dbReference type="GO" id="GO:0000155">
    <property type="term" value="F:phosphorelay sensor kinase activity"/>
    <property type="evidence" value="ECO:0007669"/>
    <property type="project" value="InterPro"/>
</dbReference>
<accession>A0A090IAJ7</accession>
<dbReference type="InterPro" id="IPR003594">
    <property type="entry name" value="HATPase_dom"/>
</dbReference>
<dbReference type="InterPro" id="IPR036890">
    <property type="entry name" value="HATPase_C_sf"/>
</dbReference>
<name>A0A090IAJ7_9GAMM</name>
<dbReference type="EMBL" id="LN554847">
    <property type="protein sequence ID" value="CED57442.1"/>
    <property type="molecule type" value="Genomic_DNA"/>
</dbReference>
<dbReference type="InterPro" id="IPR050640">
    <property type="entry name" value="Bact_2-comp_sensor_kinase"/>
</dbReference>
<feature type="transmembrane region" description="Helical" evidence="2">
    <location>
        <begin position="12"/>
        <end position="31"/>
    </location>
</feature>
<feature type="domain" description="Histidine kinase/HSP90-like ATPase" evidence="3">
    <location>
        <begin position="250"/>
        <end position="342"/>
    </location>
</feature>
<feature type="coiled-coil region" evidence="1">
    <location>
        <begin position="129"/>
        <end position="161"/>
    </location>
</feature>
<dbReference type="InterPro" id="IPR010559">
    <property type="entry name" value="Sig_transdc_His_kin_internal"/>
</dbReference>
<sequence length="353" mass="39615">MVTINKQKEPTFRLLKSVSITTVFCIIIAMVTSNLWPSPFYEHIIISLGYGYSAILSAYILDKLFPMIRKVYSSAIAMVFTVIFGTLHAFIWLKKYDDFSTIEALKPVVLLGLIFSIICFYYFHTNEQKLLAEQELEVAKRKQSEQEKALVLSQLSQLQSQIEPHFLFNTLANISALIELDSNKAKLMLEKLTDLLRGTLKTSRKPLISLEQESELLSAYLAIQQIRLGDRLNYDIDNQLTDSLSLPPLLIQPLVENAITHGIEPKASGGQIKVQFNQLDDVFKATISDNGLGLNSTSYTAGNGMSLNNIKQRLHDLFEGKASLTIAENKQGGVTAELSIPMECLELLNKEYS</sequence>
<keyword evidence="1" id="KW-0175">Coiled coil</keyword>
<proteinExistence type="predicted"/>
<dbReference type="GO" id="GO:0016020">
    <property type="term" value="C:membrane"/>
    <property type="evidence" value="ECO:0007669"/>
    <property type="project" value="InterPro"/>
</dbReference>
<evidence type="ECO:0000256" key="1">
    <source>
        <dbReference type="SAM" id="Coils"/>
    </source>
</evidence>
<feature type="domain" description="Signal transduction histidine kinase internal region" evidence="4">
    <location>
        <begin position="154"/>
        <end position="232"/>
    </location>
</feature>
<organism evidence="5 6">
    <name type="scientific">Aliivibrio wodanis</name>
    <dbReference type="NCBI Taxonomy" id="80852"/>
    <lineage>
        <taxon>Bacteria</taxon>
        <taxon>Pseudomonadati</taxon>
        <taxon>Pseudomonadota</taxon>
        <taxon>Gammaproteobacteria</taxon>
        <taxon>Vibrionales</taxon>
        <taxon>Vibrionaceae</taxon>
        <taxon>Aliivibrio</taxon>
    </lineage>
</organism>
<keyword evidence="2" id="KW-0472">Membrane</keyword>
<feature type="transmembrane region" description="Helical" evidence="2">
    <location>
        <begin position="43"/>
        <end position="61"/>
    </location>
</feature>
<evidence type="ECO:0000259" key="3">
    <source>
        <dbReference type="Pfam" id="PF02518"/>
    </source>
</evidence>
<evidence type="ECO:0000313" key="6">
    <source>
        <dbReference type="Proteomes" id="UP000032427"/>
    </source>
</evidence>
<dbReference type="HOGENOM" id="CLU_020473_1_1_6"/>
<keyword evidence="6" id="KW-1185">Reference proteome</keyword>
<gene>
    <name evidence="5" type="ORF">AWOD_II_0817</name>
</gene>
<dbReference type="Proteomes" id="UP000032427">
    <property type="component" value="Chromosome 2"/>
</dbReference>
<dbReference type="KEGG" id="awd:AWOD_II_0817"/>
<feature type="transmembrane region" description="Helical" evidence="2">
    <location>
        <begin position="104"/>
        <end position="123"/>
    </location>
</feature>
<evidence type="ECO:0000313" key="5">
    <source>
        <dbReference type="EMBL" id="CED57442.1"/>
    </source>
</evidence>
<dbReference type="AlphaFoldDB" id="A0A090IAJ7"/>
<dbReference type="Pfam" id="PF06580">
    <property type="entry name" value="His_kinase"/>
    <property type="match status" value="1"/>
</dbReference>